<dbReference type="InterPro" id="IPR023296">
    <property type="entry name" value="Glyco_hydro_beta-prop_sf"/>
</dbReference>
<proteinExistence type="inferred from homology"/>
<feature type="binding site" evidence="4">
    <location>
        <position position="282"/>
    </location>
    <ligand>
        <name>Ca(2+)</name>
        <dbReference type="ChEBI" id="CHEBI:29108"/>
        <label>1</label>
    </ligand>
</feature>
<keyword evidence="7" id="KW-0732">Signal</keyword>
<evidence type="ECO:0000256" key="3">
    <source>
        <dbReference type="PIRSR" id="PIRSR603469-2"/>
    </source>
</evidence>
<dbReference type="CDD" id="cd08997">
    <property type="entry name" value="GH68"/>
    <property type="match status" value="1"/>
</dbReference>
<feature type="active site" description="Proton donor/acceptor" evidence="2">
    <location>
        <position position="315"/>
    </location>
</feature>
<keyword evidence="9" id="KW-1185">Reference proteome</keyword>
<accession>A0A1X9MD69</accession>
<dbReference type="Gene3D" id="2.115.10.20">
    <property type="entry name" value="Glycosyl hydrolase domain, family 43"/>
    <property type="match status" value="1"/>
</dbReference>
<keyword evidence="4" id="KW-0479">Metal-binding</keyword>
<dbReference type="GO" id="GO:0046872">
    <property type="term" value="F:metal ion binding"/>
    <property type="evidence" value="ECO:0007669"/>
    <property type="project" value="UniProtKB-KW"/>
</dbReference>
<dbReference type="GO" id="GO:0009758">
    <property type="term" value="P:carbohydrate utilization"/>
    <property type="evidence" value="ECO:0007669"/>
    <property type="project" value="InterPro"/>
</dbReference>
<feature type="site" description="Transition state stabilizer" evidence="5">
    <location>
        <position position="229"/>
    </location>
</feature>
<dbReference type="STRING" id="199441.BkAM31D_09520"/>
<comment type="similarity">
    <text evidence="1 6">Belongs to the glycosyl hydrolase 68 family.</text>
</comment>
<keyword evidence="8" id="KW-0328">Glycosyltransferase</keyword>
<organism evidence="8 9">
    <name type="scientific">Halalkalibacter krulwichiae</name>
    <dbReference type="NCBI Taxonomy" id="199441"/>
    <lineage>
        <taxon>Bacteria</taxon>
        <taxon>Bacillati</taxon>
        <taxon>Bacillota</taxon>
        <taxon>Bacilli</taxon>
        <taxon>Bacillales</taxon>
        <taxon>Bacillaceae</taxon>
        <taxon>Halalkalibacter</taxon>
    </lineage>
</organism>
<feature type="chain" id="PRO_5011009908" evidence="7">
    <location>
        <begin position="34"/>
        <end position="448"/>
    </location>
</feature>
<feature type="binding site" evidence="3">
    <location>
        <begin position="313"/>
        <end position="315"/>
    </location>
    <ligand>
        <name>substrate</name>
    </ligand>
</feature>
<gene>
    <name evidence="8" type="primary">sacB_1</name>
    <name evidence="8" type="ORF">BkAM31D_09520</name>
</gene>
<reference evidence="8 9" key="1">
    <citation type="submission" date="2017-04" db="EMBL/GenBank/DDBJ databases">
        <title>Bacillus krulwichiae AM31D Genome sequencing and assembly.</title>
        <authorList>
            <person name="Krulwich T.A."/>
            <person name="Anastor L."/>
            <person name="Ehrlich R."/>
            <person name="Ehrlich G.D."/>
            <person name="Janto B."/>
        </authorList>
    </citation>
    <scope>NUCLEOTIDE SEQUENCE [LARGE SCALE GENOMIC DNA]</scope>
    <source>
        <strain evidence="8 9">AM31D</strain>
    </source>
</reference>
<dbReference type="AlphaFoldDB" id="A0A1X9MD69"/>
<feature type="binding site" evidence="3">
    <location>
        <begin position="228"/>
        <end position="229"/>
    </location>
    <ligand>
        <name>substrate</name>
    </ligand>
</feature>
<dbReference type="Proteomes" id="UP000193006">
    <property type="component" value="Chromosome"/>
</dbReference>
<evidence type="ECO:0000313" key="9">
    <source>
        <dbReference type="Proteomes" id="UP000193006"/>
    </source>
</evidence>
<keyword evidence="8" id="KW-0808">Transferase</keyword>
<sequence length="448" mass="49576" precursor="true">MSIQKRIQKKGKALTTLALATTLAVSALIPVHAEVADTTVNWTREQVSKIELNKDNTLPYTDVSKLEKFTEDYHVWDSWPLTDRDGNIASIKGWKVLFALSAPNNVLPGKVHDIATIRYFYSKNGKDWTLGGTLFPEGASLGSREWAGSAMMDDGKIHAFYTATGHRGQEHLTFEQRLAMATGDIVADSKGVRFENWGDHKIILEPDGKYYQTREQAQQGEGGGYAFRDPMWFKDPKTDKEYILFEGNSGGAVGDRTFKQEYAGSIEYTSKNPVPAGAVHANGNIGIAEVVDGDPSNLKMLPPLLEANYVNEELERPHIVVKDNKYYLFTDTHINKYAEGLQGPEGLYGFVSDTLFGGYEPLNESGLVLANPPENPYQAYSWLVLPNLSVVGFAHFGDIGDMSIGDIGHQPDEFQFEHFGGTLPPTVKLSIKGDTTKIGKEYSPGWIK</sequence>
<comment type="cofactor">
    <cofactor evidence="4">
        <name>Ca(2+)</name>
        <dbReference type="ChEBI" id="CHEBI:29108"/>
    </cofactor>
</comment>
<evidence type="ECO:0000256" key="7">
    <source>
        <dbReference type="SAM" id="SignalP"/>
    </source>
</evidence>
<dbReference type="GO" id="GO:0050053">
    <property type="term" value="F:levansucrase activity"/>
    <property type="evidence" value="ECO:0007669"/>
    <property type="project" value="UniProtKB-EC"/>
</dbReference>
<dbReference type="EC" id="2.4.1.10" evidence="8"/>
<evidence type="ECO:0000256" key="6">
    <source>
        <dbReference type="RuleBase" id="RU361220"/>
    </source>
</evidence>
<dbReference type="SUPFAM" id="SSF75005">
    <property type="entry name" value="Arabinanase/levansucrase/invertase"/>
    <property type="match status" value="1"/>
</dbReference>
<dbReference type="RefSeq" id="WP_066151830.1">
    <property type="nucleotide sequence ID" value="NZ_CP020814.1"/>
</dbReference>
<evidence type="ECO:0000256" key="1">
    <source>
        <dbReference type="ARBA" id="ARBA00006775"/>
    </source>
</evidence>
<evidence type="ECO:0000256" key="2">
    <source>
        <dbReference type="PIRSR" id="PIRSR603469-1"/>
    </source>
</evidence>
<name>A0A1X9MD69_9BACI</name>
<feature type="active site" description="Nucleophile" evidence="2">
    <location>
        <position position="77"/>
    </location>
</feature>
<feature type="binding site" evidence="3">
    <location>
        <position position="76"/>
    </location>
    <ligand>
        <name>substrate</name>
    </ligand>
</feature>
<dbReference type="InterPro" id="IPR003469">
    <property type="entry name" value="Glyco_hydro_68"/>
</dbReference>
<protein>
    <submittedName>
        <fullName evidence="8">Levansucrase</fullName>
        <ecNumber evidence="8">2.4.1.10</ecNumber>
    </submittedName>
</protein>
<evidence type="ECO:0000256" key="5">
    <source>
        <dbReference type="PIRSR" id="PIRSR603469-4"/>
    </source>
</evidence>
<evidence type="ECO:0000313" key="8">
    <source>
        <dbReference type="EMBL" id="ARK30073.1"/>
    </source>
</evidence>
<dbReference type="Pfam" id="PF02435">
    <property type="entry name" value="Glyco_hydro_68"/>
    <property type="match status" value="1"/>
</dbReference>
<dbReference type="KEGG" id="bkw:BkAM31D_09520"/>
<evidence type="ECO:0000256" key="4">
    <source>
        <dbReference type="PIRSR" id="PIRSR603469-3"/>
    </source>
</evidence>
<dbReference type="EMBL" id="CP020814">
    <property type="protein sequence ID" value="ARK30073.1"/>
    <property type="molecule type" value="Genomic_DNA"/>
</dbReference>
<keyword evidence="4" id="KW-0106">Calcium</keyword>
<feature type="binding site" evidence="3">
    <location>
        <position position="147"/>
    </location>
    <ligand>
        <name>substrate</name>
    </ligand>
</feature>
<feature type="signal peptide" evidence="7">
    <location>
        <begin position="1"/>
        <end position="33"/>
    </location>
</feature>